<name>A0A2K6LKX7_RHIBE</name>
<evidence type="ECO:0000313" key="3">
    <source>
        <dbReference type="Ensembl" id="ENSRBIP00000024183.1"/>
    </source>
</evidence>
<dbReference type="GO" id="GO:0090482">
    <property type="term" value="F:vitamin transmembrane transporter activity"/>
    <property type="evidence" value="ECO:0007669"/>
    <property type="project" value="InterPro"/>
</dbReference>
<evidence type="ECO:0000256" key="1">
    <source>
        <dbReference type="ARBA" id="ARBA00005773"/>
    </source>
</evidence>
<dbReference type="InterPro" id="IPR002666">
    <property type="entry name" value="Folate_carrier"/>
</dbReference>
<dbReference type="OMA" id="PWDPGMR"/>
<sequence length="143" mass="15815">MEDYALAFGIKPFIALMIQPIMTMTVVDNKGLGLPFDIQHKARPLPKASQMLPPDLGPPSFQNLLSPSEKLEPWDPGMRKLTVQICGLTFALWATASAMQLHKLQPETLSGIALNRPSVREGACNEKSTENKKPQDSVWFQGN</sequence>
<reference evidence="3 4" key="1">
    <citation type="submission" date="2016-06" db="EMBL/GenBank/DDBJ databases">
        <title>Genome of Rhinopithecus bieti.</title>
        <authorList>
            <person name="Wu"/>
            <person name="C.-I. and Zhang"/>
            <person name="Y."/>
        </authorList>
    </citation>
    <scope>NUCLEOTIDE SEQUENCE</scope>
</reference>
<evidence type="ECO:0000256" key="2">
    <source>
        <dbReference type="SAM" id="MobiDB-lite"/>
    </source>
</evidence>
<protein>
    <submittedName>
        <fullName evidence="3">Uncharacterized protein</fullName>
    </submittedName>
</protein>
<dbReference type="Pfam" id="PF01770">
    <property type="entry name" value="Folate_carrier"/>
    <property type="match status" value="1"/>
</dbReference>
<organism evidence="3 4">
    <name type="scientific">Rhinopithecus bieti</name>
    <name type="common">Black snub-nosed monkey</name>
    <name type="synonym">Pygathrix bieti</name>
    <dbReference type="NCBI Taxonomy" id="61621"/>
    <lineage>
        <taxon>Eukaryota</taxon>
        <taxon>Metazoa</taxon>
        <taxon>Chordata</taxon>
        <taxon>Craniata</taxon>
        <taxon>Vertebrata</taxon>
        <taxon>Euteleostomi</taxon>
        <taxon>Mammalia</taxon>
        <taxon>Eutheria</taxon>
        <taxon>Euarchontoglires</taxon>
        <taxon>Primates</taxon>
        <taxon>Haplorrhini</taxon>
        <taxon>Catarrhini</taxon>
        <taxon>Cercopithecidae</taxon>
        <taxon>Colobinae</taxon>
        <taxon>Rhinopithecus</taxon>
    </lineage>
</organism>
<dbReference type="GeneTree" id="ENSGT00950000183022"/>
<dbReference type="STRING" id="61621.ENSRBIP00000024183"/>
<dbReference type="Proteomes" id="UP000233180">
    <property type="component" value="Unassembled WGS sequence"/>
</dbReference>
<reference evidence="3" key="2">
    <citation type="submission" date="2025-08" db="UniProtKB">
        <authorList>
            <consortium name="Ensembl"/>
        </authorList>
    </citation>
    <scope>IDENTIFICATION</scope>
</reference>
<reference evidence="3" key="3">
    <citation type="submission" date="2025-09" db="UniProtKB">
        <authorList>
            <consortium name="Ensembl"/>
        </authorList>
    </citation>
    <scope>IDENTIFICATION</scope>
</reference>
<comment type="similarity">
    <text evidence="1">Belongs to the reduced folate carrier (RFC) transporter (TC 2.A.48) family.</text>
</comment>
<dbReference type="AlphaFoldDB" id="A0A2K6LKX7"/>
<evidence type="ECO:0000313" key="4">
    <source>
        <dbReference type="Proteomes" id="UP000233180"/>
    </source>
</evidence>
<dbReference type="Ensembl" id="ENSRBIT00000048084.1">
    <property type="protein sequence ID" value="ENSRBIP00000024183.1"/>
    <property type="gene ID" value="ENSRBIG00000035997.1"/>
</dbReference>
<feature type="compositionally biased region" description="Basic and acidic residues" evidence="2">
    <location>
        <begin position="123"/>
        <end position="135"/>
    </location>
</feature>
<feature type="region of interest" description="Disordered" evidence="2">
    <location>
        <begin position="121"/>
        <end position="143"/>
    </location>
</feature>
<dbReference type="GO" id="GO:0016020">
    <property type="term" value="C:membrane"/>
    <property type="evidence" value="ECO:0007669"/>
    <property type="project" value="InterPro"/>
</dbReference>
<proteinExistence type="inferred from homology"/>
<keyword evidence="4" id="KW-1185">Reference proteome</keyword>
<accession>A0A2K6LKX7</accession>